<reference evidence="10" key="1">
    <citation type="submission" date="2020-06" db="EMBL/GenBank/DDBJ databases">
        <title>Genomes of multiple members of Pneumocystis genus reveal paths to human pathogen Pneumocystis jirovecii.</title>
        <authorList>
            <person name="Cisse O.H."/>
            <person name="Ma L."/>
            <person name="Dekker J."/>
            <person name="Khil P."/>
            <person name="Jo J."/>
            <person name="Brenchley J."/>
            <person name="Blair R."/>
            <person name="Pahar B."/>
            <person name="Chabe M."/>
            <person name="Van Rompay K.A."/>
            <person name="Keesler R."/>
            <person name="Sukura A."/>
            <person name="Hirsch V."/>
            <person name="Kutty G."/>
            <person name="Liu Y."/>
            <person name="Peng L."/>
            <person name="Chen J."/>
            <person name="Song J."/>
            <person name="Weissenbacher-Lang C."/>
            <person name="Xu J."/>
            <person name="Upham N.S."/>
            <person name="Stajich J.E."/>
            <person name="Cuomo C.A."/>
            <person name="Cushion M.T."/>
            <person name="Kovacs J.A."/>
        </authorList>
    </citation>
    <scope>NUCLEOTIDE SEQUENCE</scope>
    <source>
        <strain evidence="10">2A</strain>
    </source>
</reference>
<dbReference type="GO" id="GO:0008270">
    <property type="term" value="F:zinc ion binding"/>
    <property type="evidence" value="ECO:0007669"/>
    <property type="project" value="UniProtKB-KW"/>
</dbReference>
<comment type="domain">
    <text evidence="7">The N-terminal zinc finger binds to poly(A) RNA.</text>
</comment>
<dbReference type="SUPFAM" id="SSF56112">
    <property type="entry name" value="Protein kinase-like (PK-like)"/>
    <property type="match status" value="1"/>
</dbReference>
<dbReference type="InterPro" id="IPR041332">
    <property type="entry name" value="Pan3_CK"/>
</dbReference>
<feature type="binding site" evidence="7">
    <location>
        <begin position="345"/>
        <end position="352"/>
    </location>
    <ligand>
        <name>ATP</name>
        <dbReference type="ChEBI" id="CHEBI:30616"/>
    </ligand>
</feature>
<evidence type="ECO:0000256" key="3">
    <source>
        <dbReference type="ARBA" id="ARBA00022664"/>
    </source>
</evidence>
<organism evidence="10 11">
    <name type="scientific">Pneumocystis wakefieldiae</name>
    <dbReference type="NCBI Taxonomy" id="38082"/>
    <lineage>
        <taxon>Eukaryota</taxon>
        <taxon>Fungi</taxon>
        <taxon>Dikarya</taxon>
        <taxon>Ascomycota</taxon>
        <taxon>Taphrinomycotina</taxon>
        <taxon>Pneumocystomycetes</taxon>
        <taxon>Pneumocystaceae</taxon>
        <taxon>Pneumocystis</taxon>
    </lineage>
</organism>
<dbReference type="GO" id="GO:0031251">
    <property type="term" value="C:PAN complex"/>
    <property type="evidence" value="ECO:0007669"/>
    <property type="project" value="UniProtKB-UniRule"/>
</dbReference>
<evidence type="ECO:0000259" key="9">
    <source>
        <dbReference type="PROSITE" id="PS50103"/>
    </source>
</evidence>
<dbReference type="GO" id="GO:0005524">
    <property type="term" value="F:ATP binding"/>
    <property type="evidence" value="ECO:0007669"/>
    <property type="project" value="UniProtKB-UniRule"/>
</dbReference>
<evidence type="ECO:0000256" key="4">
    <source>
        <dbReference type="ARBA" id="ARBA00022741"/>
    </source>
</evidence>
<dbReference type="FunFam" id="1.20.5.5160:FF:000002">
    <property type="entry name" value="PAN2-PAN3 deadenylation complex subunit PAN3"/>
    <property type="match status" value="1"/>
</dbReference>
<dbReference type="AlphaFoldDB" id="A0A899FMN1"/>
<keyword evidence="8" id="KW-0863">Zinc-finger</keyword>
<evidence type="ECO:0000313" key="10">
    <source>
        <dbReference type="EMBL" id="QSL65250.1"/>
    </source>
</evidence>
<evidence type="ECO:0000256" key="6">
    <source>
        <dbReference type="ARBA" id="ARBA00023054"/>
    </source>
</evidence>
<comment type="function">
    <text evidence="7">Regulatory subunit of the poly(A)-nuclease (PAN) deadenylation complex, one of two cytoplasmic mRNA deadenylases involved in mRNA turnover. PAN specifically shortens poly(A) tails of RNA and the activity is stimulated by poly(A)-binding protein PAB1. PAN deadenylation is followed by rapid degradation of the shortened mRNA tails by the CCR4-NOT complex. Deadenylated mRNAs are then degraded by two alternative mechanisms, namely exosome-mediated 3'-5' exonucleolytic degradation, or deadenlyation-dependent mRNA decaping and subsequent 5'-3' exonucleolytic degradation by XRN1. May also be involved in post-transcriptional maturation of mRNA poly(A) tails. PAN3 acts as a positive regulator for PAN activity, recruiting the catalytic subunit PAN2 to mRNA via its interaction with RNA and with PAB1.</text>
</comment>
<dbReference type="Gene3D" id="6.10.250.3160">
    <property type="match status" value="1"/>
</dbReference>
<feature type="zinc finger region" description="C3H1-type" evidence="8">
    <location>
        <begin position="19"/>
        <end position="48"/>
    </location>
</feature>
<comment type="similarity">
    <text evidence="7">Belongs to the protein kinase superfamily. PAN3 family.</text>
</comment>
<dbReference type="Pfam" id="PF25586">
    <property type="entry name" value="zf-CCCH_PAN3"/>
    <property type="match status" value="1"/>
</dbReference>
<feature type="binding site" evidence="7">
    <location>
        <position position="282"/>
    </location>
    <ligand>
        <name>ATP</name>
        <dbReference type="ChEBI" id="CHEBI:30616"/>
    </ligand>
</feature>
<dbReference type="OrthoDB" id="204958at2759"/>
<dbReference type="Gene3D" id="1.20.5.5160">
    <property type="match status" value="1"/>
</dbReference>
<proteinExistence type="inferred from homology"/>
<evidence type="ECO:0000256" key="2">
    <source>
        <dbReference type="ARBA" id="ARBA00022490"/>
    </source>
</evidence>
<keyword evidence="4 7" id="KW-0547">Nucleotide-binding</keyword>
<accession>A0A899FMN1</accession>
<dbReference type="PROSITE" id="PS50103">
    <property type="entry name" value="ZF_C3H1"/>
    <property type="match status" value="1"/>
</dbReference>
<comment type="caution">
    <text evidence="7">Lacks conserved residue(s) required for the propagation of feature annotation.</text>
</comment>
<evidence type="ECO:0000256" key="8">
    <source>
        <dbReference type="PROSITE-ProRule" id="PRU00723"/>
    </source>
</evidence>
<sequence length="636" mass="73478">MSEEQGGSLRLKSKDLSRSVSQTLCRNILIHGYCKFADKGCIFNHETYRTYEKNNISSSEMLKKKNSDITLSTSNTTFPKTYSRLIAQVPDFVPRSQLPLSNQTLNSQPSALINNQNPSSELASHDVADTNFKQPFSIDQEFSKLDINFTPDNLPSYPFYNTNSLFSSNFYDYKIYYNQIPLYQPLQYHLYASPAPYRTNLEPYQRTIHDFFMSDTLREDLQKKSEAIHQTLGDSNLPDQILGYHSLVPLDTLHNKNTRVFGYSSWVYKVFSSNDGNSYVFRRLEGLHSFVCVIFLIFIGFRLLNEFSISLIKIWKKIRNANIVSVHEAFTTKAFGDSSIVFVYDYHPLSITLYEKHFGQYFQKGSECHDRGIISEYVLWNYLIQIISAIKFIHAEGLAVRVLDLTKILLTGKMRLRINCCGIMDVIVSGFRKNNEQLQNHDFILLGQLMLTLACNSLASVQNMKESFDYIIQHYSKDFQDIIYYLLKNTESKSVDRLSVLISTHIIDAFNSSLCYNDTLESELCRELENGRLVRLLCKFGFINERPEFDHDKLWSETGDRYLIKLLRDYVFHQVDENGNPVVDMAHVISCLNKLDAGVDEKIMLVSRDEQNCLIVSYKELKNCIQSAFLDLTKNS</sequence>
<dbReference type="GO" id="GO:0008143">
    <property type="term" value="F:poly(A) binding"/>
    <property type="evidence" value="ECO:0007669"/>
    <property type="project" value="TreeGrafter"/>
</dbReference>
<dbReference type="InterPro" id="IPR011009">
    <property type="entry name" value="Kinase-like_dom_sf"/>
</dbReference>
<comment type="subunit">
    <text evidence="7">Homodimer. Forms a heterotrimer with a catalytic subunit PAN2 to form the poly(A)-nuclease (PAN) deadenylation complex. Interacts (via PAM-2 motif) with poly(A)-binding protein PAB1 (via PABC domain), conferring substrate specificity of the enzyme complex.</text>
</comment>
<feature type="region of interest" description="Pseudokinase domain" evidence="7">
    <location>
        <begin position="230"/>
        <end position="503"/>
    </location>
</feature>
<dbReference type="HAMAP" id="MF_03181">
    <property type="entry name" value="PAN3"/>
    <property type="match status" value="1"/>
</dbReference>
<dbReference type="PANTHER" id="PTHR12272:SF11">
    <property type="entry name" value="PAN2-PAN3 DEADENYLATION COMPLEX SUBUNIT PAN3"/>
    <property type="match status" value="1"/>
</dbReference>
<feature type="coiled-coil region" evidence="7">
    <location>
        <begin position="504"/>
        <end position="542"/>
    </location>
</feature>
<feature type="region of interest" description="Knob domain" evidence="7">
    <location>
        <begin position="543"/>
        <end position="636"/>
    </location>
</feature>
<evidence type="ECO:0000256" key="1">
    <source>
        <dbReference type="ARBA" id="ARBA00004496"/>
    </source>
</evidence>
<comment type="subcellular location">
    <subcellularLocation>
        <location evidence="1 7">Cytoplasm</location>
    </subcellularLocation>
</comment>
<dbReference type="GO" id="GO:0000932">
    <property type="term" value="C:P-body"/>
    <property type="evidence" value="ECO:0007669"/>
    <property type="project" value="TreeGrafter"/>
</dbReference>
<feature type="binding site" evidence="7">
    <location>
        <begin position="406"/>
        <end position="407"/>
    </location>
    <ligand>
        <name>ATP</name>
        <dbReference type="ChEBI" id="CHEBI:30616"/>
    </ligand>
</feature>
<evidence type="ECO:0000256" key="5">
    <source>
        <dbReference type="ARBA" id="ARBA00022840"/>
    </source>
</evidence>
<comment type="domain">
    <text evidence="7">Contains a pseudokinase domain. The protein kinase domain is predicted to be catalytically inactive because some of the residues important for catalytic activity are substituted and it lacks the equivalent of the binding site for a peptide substrate. However, it has retained an ATP-binding site and ATP-binding is required for mRNA degradation, stimulating the activity of the PAN2 nuclease in vitro. The nucleotide-binding site is juxtaposed to the RNase active site of PAN2 in the complex and may actually bind nucleosides of a poly(A) RNA rather than ATP, feeding the poly(A)-tail to the active site of the deadenylase and thus increasing the efficiency with which this distributive enzyme degrades oligo(A) RNAs.</text>
</comment>
<dbReference type="Gene3D" id="1.10.510.10">
    <property type="entry name" value="Transferase(Phosphotransferase) domain 1"/>
    <property type="match status" value="1"/>
</dbReference>
<dbReference type="InterPro" id="IPR000571">
    <property type="entry name" value="Znf_CCCH"/>
</dbReference>
<dbReference type="Gene3D" id="1.10.287.3700">
    <property type="match status" value="1"/>
</dbReference>
<name>A0A899FMN1_9ASCO</name>
<keyword evidence="2 7" id="KW-0963">Cytoplasm</keyword>
<dbReference type="InterPro" id="IPR030844">
    <property type="entry name" value="PAN3"/>
</dbReference>
<dbReference type="PANTHER" id="PTHR12272">
    <property type="entry name" value="DEADENYLATION COMPLEX SUBUNIT PAN3"/>
    <property type="match status" value="1"/>
</dbReference>
<comment type="domain">
    <text evidence="7">The pseudokinase domain, the coiled-coil (CC), and C-terminal knob domain (CK) form a structural unit (PKC) that forms an extensive high-affinity interaction surface for PAN2.</text>
</comment>
<dbReference type="EMBL" id="CP054536">
    <property type="protein sequence ID" value="QSL65250.1"/>
    <property type="molecule type" value="Genomic_DNA"/>
</dbReference>
<keyword evidence="6 7" id="KW-0175">Coiled coil</keyword>
<dbReference type="GO" id="GO:0000289">
    <property type="term" value="P:nuclear-transcribed mRNA poly(A) tail shortening"/>
    <property type="evidence" value="ECO:0007669"/>
    <property type="project" value="UniProtKB-UniRule"/>
</dbReference>
<dbReference type="GO" id="GO:0006397">
    <property type="term" value="P:mRNA processing"/>
    <property type="evidence" value="ECO:0007669"/>
    <property type="project" value="UniProtKB-KW"/>
</dbReference>
<keyword evidence="8" id="KW-0862">Zinc</keyword>
<protein>
    <recommendedName>
        <fullName evidence="7">PAN2-PAN3 deadenylation complex subunit PAN3</fullName>
    </recommendedName>
    <alternativeName>
        <fullName evidence="7">PAB1P-dependent poly(A)-specific ribonuclease</fullName>
    </alternativeName>
    <alternativeName>
        <fullName evidence="7">Poly(A)-nuclease deadenylation complex subunit 3</fullName>
        <shortName evidence="7">PAN deadenylation complex subunit 3</shortName>
    </alternativeName>
</protein>
<feature type="domain" description="C3H1-type" evidence="9">
    <location>
        <begin position="19"/>
        <end position="48"/>
    </location>
</feature>
<keyword evidence="3 7" id="KW-0507">mRNA processing</keyword>
<dbReference type="Pfam" id="PF18101">
    <property type="entry name" value="Pan3_CK"/>
    <property type="match status" value="1"/>
</dbReference>
<evidence type="ECO:0000313" key="11">
    <source>
        <dbReference type="Proteomes" id="UP000663699"/>
    </source>
</evidence>
<keyword evidence="5 7" id="KW-0067">ATP-binding</keyword>
<gene>
    <name evidence="7" type="primary">PAN3</name>
    <name evidence="10" type="ORF">MERGE_002559</name>
</gene>
<dbReference type="FunFam" id="1.10.287.3700:FF:000001">
    <property type="entry name" value="PAN2-PAN3 deadenylation complex subunit PAN3"/>
    <property type="match status" value="1"/>
</dbReference>
<dbReference type="Proteomes" id="UP000663699">
    <property type="component" value="Chromosome 5"/>
</dbReference>
<keyword evidence="8" id="KW-0479">Metal-binding</keyword>
<evidence type="ECO:0000256" key="7">
    <source>
        <dbReference type="HAMAP-Rule" id="MF_03181"/>
    </source>
</evidence>
<keyword evidence="11" id="KW-1185">Reference proteome</keyword>